<comment type="caution">
    <text evidence="1">The sequence shown here is derived from an EMBL/GenBank/DDBJ whole genome shotgun (WGS) entry which is preliminary data.</text>
</comment>
<sequence>MEEHVLERARQRIVLEVLNLDPVPTPAPSRATWPRWTAQDKQHVKLRVLSLNAWGLPVAPKCTERVVQMASAISSYELVVLQEIWHIRERNLIISKAQESGFYYYHYFNPAVGFPLPMGADSFGTGLLVLAKFPISSALYHSFSLSGRPYALHELDFVGNKGVGLLRIDTPAGEIDVYVTHLLANYNAGGKPGPGDFYQSHRTGQSYELTQFIAATNRNDLTIVCGDFNSSPDCLELKVPRQLLCLRDAFTDTNDDEDGLTFATPDNKYSHGEHPMRMDYVMYKIDQRTQPSTLHWHVVKSSIFKCFFLDARGEKTPLSDHFGVSAEFVFEERRQPTSKQQEEYEVVTRKDEAENGATIVEPACPSRTCVHCKEQTREPSEEDKAVADAACLHEVLNVLSAGRNQAIVARQARLRRAVTFFVAAVTMLAMHMMSIVVSNWSWVVVLLLSMGSVAEYVLTFFFLTFECSTFTELMNQVQLHLHLQAQRTRERRKQRKTSE</sequence>
<dbReference type="EMBL" id="CM047581">
    <property type="protein sequence ID" value="KAI9916511.1"/>
    <property type="molecule type" value="Genomic_DNA"/>
</dbReference>
<reference evidence="1 2" key="1">
    <citation type="journal article" date="2022" name="bioRxiv">
        <title>The genome of the oomycete Peronosclerospora sorghi, a cosmopolitan pathogen of maize and sorghum, is inflated with dispersed pseudogenes.</title>
        <authorList>
            <person name="Fletcher K."/>
            <person name="Martin F."/>
            <person name="Isakeit T."/>
            <person name="Cavanaugh K."/>
            <person name="Magill C."/>
            <person name="Michelmore R."/>
        </authorList>
    </citation>
    <scope>NUCLEOTIDE SEQUENCE [LARGE SCALE GENOMIC DNA]</scope>
    <source>
        <strain evidence="1">P6</strain>
    </source>
</reference>
<protein>
    <submittedName>
        <fullName evidence="1">Uncharacterized protein</fullName>
    </submittedName>
</protein>
<proteinExistence type="predicted"/>
<dbReference type="Proteomes" id="UP001163321">
    <property type="component" value="Chromosome 2"/>
</dbReference>
<name>A0ACC0WDY4_9STRA</name>
<organism evidence="1 2">
    <name type="scientific">Peronosclerospora sorghi</name>
    <dbReference type="NCBI Taxonomy" id="230839"/>
    <lineage>
        <taxon>Eukaryota</taxon>
        <taxon>Sar</taxon>
        <taxon>Stramenopiles</taxon>
        <taxon>Oomycota</taxon>
        <taxon>Peronosporomycetes</taxon>
        <taxon>Peronosporales</taxon>
        <taxon>Peronosporaceae</taxon>
        <taxon>Peronosclerospora</taxon>
    </lineage>
</organism>
<evidence type="ECO:0000313" key="2">
    <source>
        <dbReference type="Proteomes" id="UP001163321"/>
    </source>
</evidence>
<evidence type="ECO:0000313" key="1">
    <source>
        <dbReference type="EMBL" id="KAI9916511.1"/>
    </source>
</evidence>
<accession>A0ACC0WDY4</accession>
<gene>
    <name evidence="1" type="ORF">PsorP6_017182</name>
</gene>
<keyword evidence="2" id="KW-1185">Reference proteome</keyword>